<dbReference type="PANTHER" id="PTHR45866">
    <property type="entry name" value="DNA GYRASE/TOPOISOMERASE SUBUNIT B"/>
    <property type="match status" value="1"/>
</dbReference>
<keyword evidence="3 10" id="KW-0479">Metal-binding</keyword>
<dbReference type="Proteomes" id="UP000012672">
    <property type="component" value="Chromosome"/>
</dbReference>
<comment type="subcellular location">
    <subcellularLocation>
        <location evidence="10">Cytoplasm</location>
    </subcellularLocation>
</comment>
<dbReference type="Gene3D" id="3.30.230.10">
    <property type="match status" value="1"/>
</dbReference>
<dbReference type="InterPro" id="IPR034160">
    <property type="entry name" value="TOPRIM_GyrB"/>
</dbReference>
<feature type="binding site" evidence="10">
    <location>
        <position position="510"/>
    </location>
    <ligand>
        <name>Mg(2+)</name>
        <dbReference type="ChEBI" id="CHEBI:18420"/>
        <label>2</label>
    </ligand>
</feature>
<keyword evidence="5 10" id="KW-0067">ATP-binding</keyword>
<dbReference type="Pfam" id="PF02518">
    <property type="entry name" value="HATPase_c"/>
    <property type="match status" value="1"/>
</dbReference>
<comment type="miscellaneous">
    <text evidence="10">Few gyrases are as efficient as E.coli at forming negative supercoils. Not all organisms have 2 type II topoisomerases; in organisms with a single type II topoisomerase this enzyme also has to decatenate newly replicated chromosomes.</text>
</comment>
<dbReference type="CDD" id="cd16928">
    <property type="entry name" value="HATPase_GyrB-like"/>
    <property type="match status" value="1"/>
</dbReference>
<dbReference type="KEGG" id="max:MMALV_16690"/>
<feature type="site" description="Interaction with DNA" evidence="10">
    <location>
        <position position="462"/>
    </location>
</feature>
<dbReference type="EMBL" id="CP004049">
    <property type="protein sequence ID" value="AGI86382.1"/>
    <property type="molecule type" value="Genomic_DNA"/>
</dbReference>
<dbReference type="GO" id="GO:0005694">
    <property type="term" value="C:chromosome"/>
    <property type="evidence" value="ECO:0007669"/>
    <property type="project" value="InterPro"/>
</dbReference>
<sequence length="648" mass="71913">MGKEDDMRNGEVYDENSIKALKGLEAVRVRPGMYIGSTDTRGLHHLVYEVVDNSIDEVMAGFATKIDVTVNPDGSVSVADDGRGIPTGIVPEEGKSGLEVCLTDLHAGGKFDQNAYKVSGGLHGVGVSVVNALSTWMVAIVKRDGKVHRQSYKTGIPDGPVEVIGETDETGTTITFLPDPTMFETVDFDFDTLQNRFRNQAFLNTKVTINFEDKRSEKRDTYHYDGGVSEFVKFLNRTKTPIHDSPICINGEYHEKDAEGRDRVVIVDIAMQYTDGYNESVDSFVNTVSTPDGGTHMTGFRTSLTKSLNDYGKENNLLKDITLEGSDAREGLTAIISIKMADPQFESQTKEKLGSSIAQTAVTSIMGEKFKEYLDEHPQVAQTILKKAQSAYEGRMAAKKARDATRRKSLLESTSLPGKLADCSEKDPSKCEIFIVEGESAGGSAKMGRDRAFQAILPIRGKILNVEKTRQDKLLDHDEIRNLTIAIGGGIGRDFDISKIRYHKVVIMTDADVDGAHIATLLLTLFYRQMRPLVEQGYVYLAMPPLYRVMKGKTQRYCYNDAELAKAVAEMGGPDAKLNISRYKGLGEMNPQQLWETTMDPDQRYMKRIEIADAMLADQLFSTLMGDDVEPRREFIIEHANEVTNLDV</sequence>
<keyword evidence="13" id="KW-1185">Reference proteome</keyword>
<dbReference type="FunFam" id="3.30.565.10:FF:000002">
    <property type="entry name" value="DNA gyrase subunit B"/>
    <property type="match status" value="1"/>
</dbReference>
<dbReference type="InterPro" id="IPR013759">
    <property type="entry name" value="Topo_IIA_B_C"/>
</dbReference>
<comment type="similarity">
    <text evidence="2 10">Belongs to the type II topoisomerase GyrB family.</text>
</comment>
<dbReference type="STRING" id="1236689.MMALV_16690"/>
<feature type="site" description="Interaction with DNA" evidence="10">
    <location>
        <position position="465"/>
    </location>
</feature>
<keyword evidence="4 10" id="KW-0547">Nucleotide-binding</keyword>
<dbReference type="GO" id="GO:0006265">
    <property type="term" value="P:DNA topological change"/>
    <property type="evidence" value="ECO:0007669"/>
    <property type="project" value="UniProtKB-UniRule"/>
</dbReference>
<organism evidence="12 13">
    <name type="scientific">Methanomethylophilus alvi (strain Mx1201)</name>
    <dbReference type="NCBI Taxonomy" id="1236689"/>
    <lineage>
        <taxon>Archaea</taxon>
        <taxon>Methanobacteriati</taxon>
        <taxon>Thermoplasmatota</taxon>
        <taxon>Thermoplasmata</taxon>
        <taxon>Methanomassiliicoccales</taxon>
        <taxon>Methanomethylophilaceae</taxon>
        <taxon>Methanomethylophilus</taxon>
    </lineage>
</organism>
<dbReference type="SUPFAM" id="SSF56719">
    <property type="entry name" value="Type II DNA topoisomerase"/>
    <property type="match status" value="1"/>
</dbReference>
<dbReference type="InterPro" id="IPR014721">
    <property type="entry name" value="Ribsml_uS5_D2-typ_fold_subgr"/>
</dbReference>
<dbReference type="GO" id="GO:0034335">
    <property type="term" value="F:DNA negative supercoiling activity"/>
    <property type="evidence" value="ECO:0007669"/>
    <property type="project" value="UniProtKB-ARBA"/>
</dbReference>
<evidence type="ECO:0000313" key="13">
    <source>
        <dbReference type="Proteomes" id="UP000012672"/>
    </source>
</evidence>
<dbReference type="Pfam" id="PF00986">
    <property type="entry name" value="DNA_gyraseB_C"/>
    <property type="match status" value="1"/>
</dbReference>
<dbReference type="InterPro" id="IPR013760">
    <property type="entry name" value="Topo_IIA-like_dom_sf"/>
</dbReference>
<dbReference type="InterPro" id="IPR006171">
    <property type="entry name" value="TOPRIM_dom"/>
</dbReference>
<keyword evidence="6 10" id="KW-0460">Magnesium</keyword>
<dbReference type="HOGENOM" id="CLU_006146_4_1_2"/>
<accession>M9SLU8</accession>
<dbReference type="PANTHER" id="PTHR45866:SF1">
    <property type="entry name" value="DNA GYRASE SUBUNIT B, MITOCHONDRIAL"/>
    <property type="match status" value="1"/>
</dbReference>
<dbReference type="GeneID" id="41322419"/>
<dbReference type="EC" id="5.6.2.2" evidence="10"/>
<dbReference type="InterPro" id="IPR020568">
    <property type="entry name" value="Ribosomal_Su5_D2-typ_SF"/>
</dbReference>
<dbReference type="Pfam" id="PF01751">
    <property type="entry name" value="Toprim"/>
    <property type="match status" value="1"/>
</dbReference>
<dbReference type="Gene3D" id="3.40.50.670">
    <property type="match status" value="1"/>
</dbReference>
<keyword evidence="10" id="KW-0963">Cytoplasm</keyword>
<dbReference type="PRINTS" id="PR01159">
    <property type="entry name" value="DNAGYRASEB"/>
</dbReference>
<dbReference type="SMART" id="SM00433">
    <property type="entry name" value="TOP2c"/>
    <property type="match status" value="1"/>
</dbReference>
<evidence type="ECO:0000256" key="10">
    <source>
        <dbReference type="HAMAP-Rule" id="MF_01898"/>
    </source>
</evidence>
<dbReference type="AlphaFoldDB" id="M9SLU8"/>
<dbReference type="NCBIfam" id="TIGR01059">
    <property type="entry name" value="gyrB"/>
    <property type="match status" value="1"/>
</dbReference>
<dbReference type="SUPFAM" id="SSF55874">
    <property type="entry name" value="ATPase domain of HSP90 chaperone/DNA topoisomerase II/histidine kinase"/>
    <property type="match status" value="1"/>
</dbReference>
<evidence type="ECO:0000256" key="6">
    <source>
        <dbReference type="ARBA" id="ARBA00022842"/>
    </source>
</evidence>
<dbReference type="PRINTS" id="PR00418">
    <property type="entry name" value="TPI2FAMILY"/>
</dbReference>
<evidence type="ECO:0000256" key="5">
    <source>
        <dbReference type="ARBA" id="ARBA00022840"/>
    </source>
</evidence>
<evidence type="ECO:0000256" key="9">
    <source>
        <dbReference type="ARBA" id="ARBA00023235"/>
    </source>
</evidence>
<dbReference type="PROSITE" id="PS50880">
    <property type="entry name" value="TOPRIM"/>
    <property type="match status" value="1"/>
</dbReference>
<evidence type="ECO:0000256" key="4">
    <source>
        <dbReference type="ARBA" id="ARBA00022741"/>
    </source>
</evidence>
<dbReference type="CDD" id="cd00822">
    <property type="entry name" value="TopoII_Trans_DNA_gyrase"/>
    <property type="match status" value="1"/>
</dbReference>
<comment type="cofactor">
    <cofactor evidence="10">
        <name>Mg(2+)</name>
        <dbReference type="ChEBI" id="CHEBI:18420"/>
    </cofactor>
    <cofactor evidence="10">
        <name>Mn(2+)</name>
        <dbReference type="ChEBI" id="CHEBI:29035"/>
    </cofactor>
    <cofactor evidence="10">
        <name>Ca(2+)</name>
        <dbReference type="ChEBI" id="CHEBI:29108"/>
    </cofactor>
    <text evidence="10">Binds two Mg(2+) per subunit. The magnesium ions form salt bridges with both the protein and the DNA. Can also accept other divalent metal cations, such as Mn(2+) or Ca(2+).</text>
</comment>
<dbReference type="SMART" id="SM00387">
    <property type="entry name" value="HATPase_c"/>
    <property type="match status" value="1"/>
</dbReference>
<protein>
    <recommendedName>
        <fullName evidence="10">DNA gyrase subunit B</fullName>
        <ecNumber evidence="10">5.6.2.2</ecNumber>
    </recommendedName>
</protein>
<keyword evidence="7 10" id="KW-0799">Topoisomerase</keyword>
<comment type="subunit">
    <text evidence="10">Heterotetramer, composed of two GyrA and two GyrB chains. In the heterotetramer, GyrA contains the active site tyrosine that forms a transient covalent intermediate with DNA, while GyrB binds cofactors and catalyzes ATP hydrolysis.</text>
</comment>
<dbReference type="SUPFAM" id="SSF54211">
    <property type="entry name" value="Ribosomal protein S5 domain 2-like"/>
    <property type="match status" value="1"/>
</dbReference>
<dbReference type="NCBIfam" id="NF004189">
    <property type="entry name" value="PRK05644.1"/>
    <property type="match status" value="1"/>
</dbReference>
<dbReference type="RefSeq" id="WP_015505528.1">
    <property type="nucleotide sequence ID" value="NC_020913.1"/>
</dbReference>
<dbReference type="CDD" id="cd03366">
    <property type="entry name" value="TOPRIM_TopoIIA_GyrB"/>
    <property type="match status" value="1"/>
</dbReference>
<feature type="binding site" evidence="10">
    <location>
        <position position="512"/>
    </location>
    <ligand>
        <name>Mg(2+)</name>
        <dbReference type="ChEBI" id="CHEBI:18420"/>
        <label>2</label>
    </ligand>
</feature>
<gene>
    <name evidence="10" type="primary">gyrB</name>
    <name evidence="12" type="ORF">MMALV_16690</name>
</gene>
<dbReference type="InterPro" id="IPR001241">
    <property type="entry name" value="Topo_IIA"/>
</dbReference>
<evidence type="ECO:0000256" key="7">
    <source>
        <dbReference type="ARBA" id="ARBA00023029"/>
    </source>
</evidence>
<dbReference type="InterPro" id="IPR011557">
    <property type="entry name" value="GyrB"/>
</dbReference>
<comment type="catalytic activity">
    <reaction evidence="1 10">
        <text>ATP-dependent breakage, passage and rejoining of double-stranded DNA.</text>
        <dbReference type="EC" id="5.6.2.2"/>
    </reaction>
</comment>
<name>M9SLU8_METAX</name>
<dbReference type="GO" id="GO:0005524">
    <property type="term" value="F:ATP binding"/>
    <property type="evidence" value="ECO:0007669"/>
    <property type="project" value="UniProtKB-UniRule"/>
</dbReference>
<comment type="function">
    <text evidence="10">A type II topoisomerase that negatively supercoils closed circular double-stranded (ds) DNA in an ATP-dependent manner to modulate DNA topology and maintain chromosomes in an underwound state. Negative supercoiling favors strand separation, and DNA replication, transcription, recombination and repair, all of which involve strand separation. Also able to catalyze the interconversion of other topological isomers of dsDNA rings, including catenanes and knotted rings. Type II topoisomerases break and join 2 DNA strands simultaneously in an ATP-dependent manner.</text>
</comment>
<dbReference type="InterPro" id="IPR036890">
    <property type="entry name" value="HATPase_C_sf"/>
</dbReference>
<dbReference type="eggNOG" id="arCOG04371">
    <property type="taxonomic scope" value="Archaea"/>
</dbReference>
<proteinExistence type="inferred from homology"/>
<dbReference type="GO" id="GO:0005737">
    <property type="term" value="C:cytoplasm"/>
    <property type="evidence" value="ECO:0007669"/>
    <property type="project" value="UniProtKB-SubCell"/>
</dbReference>
<dbReference type="GO" id="GO:0046872">
    <property type="term" value="F:metal ion binding"/>
    <property type="evidence" value="ECO:0007669"/>
    <property type="project" value="UniProtKB-KW"/>
</dbReference>
<feature type="binding site" evidence="10">
    <location>
        <position position="510"/>
    </location>
    <ligand>
        <name>Mg(2+)</name>
        <dbReference type="ChEBI" id="CHEBI:18420"/>
        <label>1</label>
        <note>catalytic</note>
    </ligand>
</feature>
<dbReference type="InterPro" id="IPR000565">
    <property type="entry name" value="Topo_IIA_B"/>
</dbReference>
<dbReference type="Pfam" id="PF00204">
    <property type="entry name" value="DNA_gyraseB"/>
    <property type="match status" value="1"/>
</dbReference>
<feature type="binding site" evidence="10">
    <location>
        <position position="437"/>
    </location>
    <ligand>
        <name>Mg(2+)</name>
        <dbReference type="ChEBI" id="CHEBI:18420"/>
        <label>1</label>
        <note>catalytic</note>
    </ligand>
</feature>
<dbReference type="InterPro" id="IPR003594">
    <property type="entry name" value="HATPase_dom"/>
</dbReference>
<dbReference type="InterPro" id="IPR013506">
    <property type="entry name" value="Topo_IIA_bsu_dom2"/>
</dbReference>
<dbReference type="GO" id="GO:0003677">
    <property type="term" value="F:DNA binding"/>
    <property type="evidence" value="ECO:0007669"/>
    <property type="project" value="UniProtKB-KW"/>
</dbReference>
<evidence type="ECO:0000313" key="12">
    <source>
        <dbReference type="EMBL" id="AGI86382.1"/>
    </source>
</evidence>
<dbReference type="InParanoid" id="M9SLU8"/>
<feature type="domain" description="Toprim" evidence="11">
    <location>
        <begin position="431"/>
        <end position="545"/>
    </location>
</feature>
<evidence type="ECO:0000259" key="11">
    <source>
        <dbReference type="PROSITE" id="PS50880"/>
    </source>
</evidence>
<dbReference type="FunFam" id="3.30.230.10:FF:000005">
    <property type="entry name" value="DNA gyrase subunit B"/>
    <property type="match status" value="1"/>
</dbReference>
<evidence type="ECO:0000256" key="1">
    <source>
        <dbReference type="ARBA" id="ARBA00000185"/>
    </source>
</evidence>
<dbReference type="GO" id="GO:0006261">
    <property type="term" value="P:DNA-templated DNA replication"/>
    <property type="evidence" value="ECO:0007669"/>
    <property type="project" value="UniProtKB-UniRule"/>
</dbReference>
<dbReference type="Gene3D" id="3.30.565.10">
    <property type="entry name" value="Histidine kinase-like ATPase, C-terminal domain"/>
    <property type="match status" value="1"/>
</dbReference>
<keyword evidence="9 10" id="KW-0413">Isomerase</keyword>
<dbReference type="FunFam" id="3.40.50.670:FF:000002">
    <property type="entry name" value="DNA gyrase subunit B"/>
    <property type="match status" value="1"/>
</dbReference>
<dbReference type="NCBIfam" id="NF011501">
    <property type="entry name" value="PRK14939.1"/>
    <property type="match status" value="1"/>
</dbReference>
<reference evidence="12 13" key="1">
    <citation type="journal article" date="2012" name="J. Bacteriol.">
        <title>Genome sequence of 'Candidatus Methanomethylophilus alvus' Mx1201, a methanogenic archaeon from the human gut belonging to a seventh order of methanogens.</title>
        <authorList>
            <person name="Borrel G."/>
            <person name="Harris H.M."/>
            <person name="Tottey W."/>
            <person name="Mihajlovski A."/>
            <person name="Parisot N."/>
            <person name="Peyretaillade E."/>
            <person name="Peyret P."/>
            <person name="Gribaldo S."/>
            <person name="O'Toole P.W."/>
            <person name="Brugere J.F."/>
        </authorList>
    </citation>
    <scope>NUCLEOTIDE SEQUENCE [LARGE SCALE GENOMIC DNA]</scope>
    <source>
        <strain evidence="12 13">Mx1201</strain>
    </source>
</reference>
<dbReference type="HAMAP" id="MF_01898">
    <property type="entry name" value="GyrB"/>
    <property type="match status" value="1"/>
</dbReference>
<dbReference type="InterPro" id="IPR002288">
    <property type="entry name" value="DNA_gyrase_B_C"/>
</dbReference>
<keyword evidence="8" id="KW-0238">DNA-binding</keyword>
<evidence type="ECO:0000256" key="3">
    <source>
        <dbReference type="ARBA" id="ARBA00022723"/>
    </source>
</evidence>
<evidence type="ECO:0000256" key="8">
    <source>
        <dbReference type="ARBA" id="ARBA00023125"/>
    </source>
</evidence>
<evidence type="ECO:0000256" key="2">
    <source>
        <dbReference type="ARBA" id="ARBA00010708"/>
    </source>
</evidence>